<dbReference type="PANTHER" id="PTHR47506">
    <property type="entry name" value="TRANSCRIPTIONAL REGULATORY PROTEIN"/>
    <property type="match status" value="1"/>
</dbReference>
<feature type="domain" description="HTH tetR-type" evidence="5">
    <location>
        <begin position="7"/>
        <end position="67"/>
    </location>
</feature>
<dbReference type="InterPro" id="IPR009057">
    <property type="entry name" value="Homeodomain-like_sf"/>
</dbReference>
<protein>
    <submittedName>
        <fullName evidence="6">TetR/AcrR family transcriptional regulator</fullName>
    </submittedName>
</protein>
<evidence type="ECO:0000313" key="7">
    <source>
        <dbReference type="Proteomes" id="UP000293719"/>
    </source>
</evidence>
<dbReference type="Gene3D" id="1.10.357.10">
    <property type="entry name" value="Tetracycline Repressor, domain 2"/>
    <property type="match status" value="1"/>
</dbReference>
<keyword evidence="7" id="KW-1185">Reference proteome</keyword>
<dbReference type="RefSeq" id="WP_131614946.1">
    <property type="nucleotide sequence ID" value="NZ_CP036532.1"/>
</dbReference>
<keyword evidence="2 4" id="KW-0238">DNA-binding</keyword>
<dbReference type="PRINTS" id="PR00455">
    <property type="entry name" value="HTHTETR"/>
</dbReference>
<keyword evidence="1" id="KW-0805">Transcription regulation</keyword>
<proteinExistence type="predicted"/>
<gene>
    <name evidence="6" type="ORF">E0E05_00735</name>
</gene>
<dbReference type="Proteomes" id="UP000293719">
    <property type="component" value="Chromosome"/>
</dbReference>
<feature type="DNA-binding region" description="H-T-H motif" evidence="4">
    <location>
        <begin position="30"/>
        <end position="49"/>
    </location>
</feature>
<evidence type="ECO:0000256" key="1">
    <source>
        <dbReference type="ARBA" id="ARBA00023015"/>
    </source>
</evidence>
<dbReference type="FunFam" id="1.10.10.60:FF:000141">
    <property type="entry name" value="TetR family transcriptional regulator"/>
    <property type="match status" value="1"/>
</dbReference>
<evidence type="ECO:0000256" key="3">
    <source>
        <dbReference type="ARBA" id="ARBA00023163"/>
    </source>
</evidence>
<reference evidence="6 7" key="1">
    <citation type="journal article" date="2017" name="Int. J. Syst. Evol. Microbiol.">
        <title>Roseitalea porphyridii gen. nov., sp. nov., isolated from a red alga, and reclassification of Hoeflea suaedae Chung et al. 2013 as Pseudohoeflea suaedae gen. nov., comb. nov.</title>
        <authorList>
            <person name="Hyeon J.W."/>
            <person name="Jeong S.E."/>
            <person name="Baek K."/>
            <person name="Jeon C.O."/>
        </authorList>
    </citation>
    <scope>NUCLEOTIDE SEQUENCE [LARGE SCALE GENOMIC DNA]</scope>
    <source>
        <strain evidence="6 7">MA7-20</strain>
    </source>
</reference>
<dbReference type="PANTHER" id="PTHR47506:SF1">
    <property type="entry name" value="HTH-TYPE TRANSCRIPTIONAL REGULATOR YJDC"/>
    <property type="match status" value="1"/>
</dbReference>
<dbReference type="PROSITE" id="PS50977">
    <property type="entry name" value="HTH_TETR_2"/>
    <property type="match status" value="1"/>
</dbReference>
<dbReference type="EMBL" id="CP036532">
    <property type="protein sequence ID" value="QBK29245.1"/>
    <property type="molecule type" value="Genomic_DNA"/>
</dbReference>
<dbReference type="Pfam" id="PF00440">
    <property type="entry name" value="TetR_N"/>
    <property type="match status" value="1"/>
</dbReference>
<accession>A0A4P6UWQ5</accession>
<dbReference type="OrthoDB" id="9802802at2"/>
<sequence>MLHICSNDKRGTVLQAALDVFITYGFRKTSMDDIARAAGMSRPALYQSFKNKTEIFRALAEALMSEAARNARSGFAVPGCFRDKLREAMERSILDMHRFVEQTAHGQELIGISDEIASDISKIWTDSLTGVIAEGLAGAERDGLADLSRFGADAKTIARVFVFALEGLKEEVKKGKPIETHMHAIIEFFADAVELKADTRPAAVG</sequence>
<keyword evidence="3" id="KW-0804">Transcription</keyword>
<evidence type="ECO:0000256" key="2">
    <source>
        <dbReference type="ARBA" id="ARBA00023125"/>
    </source>
</evidence>
<evidence type="ECO:0000259" key="5">
    <source>
        <dbReference type="PROSITE" id="PS50977"/>
    </source>
</evidence>
<dbReference type="SUPFAM" id="SSF46689">
    <property type="entry name" value="Homeodomain-like"/>
    <property type="match status" value="1"/>
</dbReference>
<organism evidence="6 7">
    <name type="scientific">Roseitalea porphyridii</name>
    <dbReference type="NCBI Taxonomy" id="1852022"/>
    <lineage>
        <taxon>Bacteria</taxon>
        <taxon>Pseudomonadati</taxon>
        <taxon>Pseudomonadota</taxon>
        <taxon>Alphaproteobacteria</taxon>
        <taxon>Hyphomicrobiales</taxon>
        <taxon>Ahrensiaceae</taxon>
        <taxon>Roseitalea</taxon>
    </lineage>
</organism>
<evidence type="ECO:0000256" key="4">
    <source>
        <dbReference type="PROSITE-ProRule" id="PRU00335"/>
    </source>
</evidence>
<dbReference type="GeneID" id="90765805"/>
<evidence type="ECO:0000313" key="6">
    <source>
        <dbReference type="EMBL" id="QBK29245.1"/>
    </source>
</evidence>
<dbReference type="InterPro" id="IPR001647">
    <property type="entry name" value="HTH_TetR"/>
</dbReference>
<dbReference type="KEGG" id="rpod:E0E05_00735"/>
<dbReference type="AlphaFoldDB" id="A0A4P6UWQ5"/>
<dbReference type="GO" id="GO:0003677">
    <property type="term" value="F:DNA binding"/>
    <property type="evidence" value="ECO:0007669"/>
    <property type="project" value="UniProtKB-UniRule"/>
</dbReference>
<name>A0A4P6UWQ5_9HYPH</name>